<dbReference type="PANTHER" id="PTHR34580:SF9">
    <property type="entry name" value="SLL5097 PROTEIN"/>
    <property type="match status" value="1"/>
</dbReference>
<comment type="caution">
    <text evidence="4">The sequence shown here is derived from an EMBL/GenBank/DDBJ whole genome shotgun (WGS) entry which is preliminary data.</text>
</comment>
<dbReference type="InterPro" id="IPR036388">
    <property type="entry name" value="WH-like_DNA-bd_sf"/>
</dbReference>
<name>A0A928VLT4_9CYAN</name>
<dbReference type="Pfam" id="PF08279">
    <property type="entry name" value="HTH_11"/>
    <property type="match status" value="1"/>
</dbReference>
<dbReference type="InterPro" id="IPR057727">
    <property type="entry name" value="WCX_dom"/>
</dbReference>
<protein>
    <submittedName>
        <fullName evidence="4">Transcriptional regulator</fullName>
    </submittedName>
</protein>
<feature type="domain" description="WCX" evidence="3">
    <location>
        <begin position="222"/>
        <end position="296"/>
    </location>
</feature>
<dbReference type="Pfam" id="PF13280">
    <property type="entry name" value="WYL"/>
    <property type="match status" value="1"/>
</dbReference>
<dbReference type="PANTHER" id="PTHR34580">
    <property type="match status" value="1"/>
</dbReference>
<feature type="domain" description="WYL" evidence="2">
    <location>
        <begin position="125"/>
        <end position="191"/>
    </location>
</feature>
<accession>A0A928VLT4</accession>
<dbReference type="AlphaFoldDB" id="A0A928VLT4"/>
<gene>
    <name evidence="4" type="ORF">IQ266_03030</name>
</gene>
<sequence>MRATAPMMAEKLEVNERTIRSDIEFMRNRYEAPITSSKSQGYYYTDETWRLPSIPLTQGELFALTLGAQMLNAYAGSAYREELRSAVSRLAERLPVPMEVDLQQLAQENVMFRVGAELDLNPVIWQRLEQACQTKRRVWMRYGTPGKPESEREFDVYVLHISRNNPYVTGWCHSRQMVRDFRVDRIRKLKVLKQKFEVSATFDRKAHFERMFQHEVGGEPKLVEIWFDAATAPYIVERRWHQSQTIEKHTDGAVTLRIEVPGLNEVKRWVLFYGAGARVLGPPALVEMVRAELSGMNVFYQEGNV</sequence>
<evidence type="ECO:0000313" key="5">
    <source>
        <dbReference type="Proteomes" id="UP000625316"/>
    </source>
</evidence>
<proteinExistence type="predicted"/>
<dbReference type="InterPro" id="IPR051534">
    <property type="entry name" value="CBASS_pafABC_assoc_protein"/>
</dbReference>
<reference evidence="4" key="1">
    <citation type="submission" date="2020-10" db="EMBL/GenBank/DDBJ databases">
        <authorList>
            <person name="Castelo-Branco R."/>
            <person name="Eusebio N."/>
            <person name="Adriana R."/>
            <person name="Vieira A."/>
            <person name="Brugerolle De Fraissinette N."/>
            <person name="Rezende De Castro R."/>
            <person name="Schneider M.P."/>
            <person name="Vasconcelos V."/>
            <person name="Leao P.N."/>
        </authorList>
    </citation>
    <scope>NUCLEOTIDE SEQUENCE</scope>
    <source>
        <strain evidence="4">LEGE 11480</strain>
    </source>
</reference>
<evidence type="ECO:0000259" key="1">
    <source>
        <dbReference type="Pfam" id="PF08279"/>
    </source>
</evidence>
<dbReference type="InterPro" id="IPR013196">
    <property type="entry name" value="HTH_11"/>
</dbReference>
<evidence type="ECO:0000259" key="3">
    <source>
        <dbReference type="Pfam" id="PF25583"/>
    </source>
</evidence>
<keyword evidence="5" id="KW-1185">Reference proteome</keyword>
<feature type="domain" description="Helix-turn-helix type 11" evidence="1">
    <location>
        <begin position="5"/>
        <end position="42"/>
    </location>
</feature>
<dbReference type="Gene3D" id="1.10.10.10">
    <property type="entry name" value="Winged helix-like DNA-binding domain superfamily/Winged helix DNA-binding domain"/>
    <property type="match status" value="1"/>
</dbReference>
<organism evidence="4 5">
    <name type="scientific">Romeriopsis navalis LEGE 11480</name>
    <dbReference type="NCBI Taxonomy" id="2777977"/>
    <lineage>
        <taxon>Bacteria</taxon>
        <taxon>Bacillati</taxon>
        <taxon>Cyanobacteriota</taxon>
        <taxon>Cyanophyceae</taxon>
        <taxon>Leptolyngbyales</taxon>
        <taxon>Leptolyngbyaceae</taxon>
        <taxon>Romeriopsis</taxon>
        <taxon>Romeriopsis navalis</taxon>
    </lineage>
</organism>
<evidence type="ECO:0000259" key="2">
    <source>
        <dbReference type="Pfam" id="PF13280"/>
    </source>
</evidence>
<dbReference type="InterPro" id="IPR026881">
    <property type="entry name" value="WYL_dom"/>
</dbReference>
<dbReference type="PROSITE" id="PS52050">
    <property type="entry name" value="WYL"/>
    <property type="match status" value="1"/>
</dbReference>
<dbReference type="Proteomes" id="UP000625316">
    <property type="component" value="Unassembled WGS sequence"/>
</dbReference>
<dbReference type="Pfam" id="PF25583">
    <property type="entry name" value="WCX"/>
    <property type="match status" value="1"/>
</dbReference>
<dbReference type="EMBL" id="JADEXQ010000006">
    <property type="protein sequence ID" value="MBE9028732.1"/>
    <property type="molecule type" value="Genomic_DNA"/>
</dbReference>
<evidence type="ECO:0000313" key="4">
    <source>
        <dbReference type="EMBL" id="MBE9028732.1"/>
    </source>
</evidence>